<evidence type="ECO:0000256" key="5">
    <source>
        <dbReference type="ARBA" id="ARBA00022989"/>
    </source>
</evidence>
<comment type="similarity">
    <text evidence="2">Belongs to the CpsC/CapA family.</text>
</comment>
<evidence type="ECO:0000256" key="2">
    <source>
        <dbReference type="ARBA" id="ARBA00006683"/>
    </source>
</evidence>
<evidence type="ECO:0000256" key="4">
    <source>
        <dbReference type="ARBA" id="ARBA00022692"/>
    </source>
</evidence>
<dbReference type="EMBL" id="MEUB01000027">
    <property type="protein sequence ID" value="OGC22573.1"/>
    <property type="molecule type" value="Genomic_DNA"/>
</dbReference>
<organism evidence="9 10">
    <name type="scientific">candidate division WOR-1 bacterium RIFOXYB2_FULL_37_13</name>
    <dbReference type="NCBI Taxonomy" id="1802579"/>
    <lineage>
        <taxon>Bacteria</taxon>
        <taxon>Bacillati</taxon>
        <taxon>Saganbacteria</taxon>
    </lineage>
</organism>
<dbReference type="InterPro" id="IPR050445">
    <property type="entry name" value="Bact_polysacc_biosynth/exp"/>
</dbReference>
<evidence type="ECO:0000256" key="7">
    <source>
        <dbReference type="SAM" id="Phobius"/>
    </source>
</evidence>
<evidence type="ECO:0000313" key="9">
    <source>
        <dbReference type="EMBL" id="OGC22573.1"/>
    </source>
</evidence>
<comment type="caution">
    <text evidence="9">The sequence shown here is derived from an EMBL/GenBank/DDBJ whole genome shotgun (WGS) entry which is preliminary data.</text>
</comment>
<dbReference type="GO" id="GO:0005886">
    <property type="term" value="C:plasma membrane"/>
    <property type="evidence" value="ECO:0007669"/>
    <property type="project" value="UniProtKB-SubCell"/>
</dbReference>
<sequence length="216" mass="23576">MENEINLIDIIKILNKYKWFIFVVVFIAITFSYITASKAPKQYQASATILILDSSGGSLLPGLSFGGGSGSESKIKAILKSKVLAKSVINELNLLPVLFEKNQTIEDAAAFLSGNVDGATRKSDGVFEINVILYKPNFAVKVANTYVDKLGDFLNNRSLGVNFQKMDAAGPGEAFSVTPLKKNLMVAFFISLILGSVLSFIFDYLKNSWSEIKANL</sequence>
<evidence type="ECO:0000259" key="8">
    <source>
        <dbReference type="Pfam" id="PF02706"/>
    </source>
</evidence>
<keyword evidence="3" id="KW-1003">Cell membrane</keyword>
<proteinExistence type="inferred from homology"/>
<evidence type="ECO:0000256" key="3">
    <source>
        <dbReference type="ARBA" id="ARBA00022475"/>
    </source>
</evidence>
<feature type="transmembrane region" description="Helical" evidence="7">
    <location>
        <begin position="184"/>
        <end position="202"/>
    </location>
</feature>
<gene>
    <name evidence="9" type="ORF">A2310_07400</name>
</gene>
<evidence type="ECO:0000256" key="6">
    <source>
        <dbReference type="ARBA" id="ARBA00023136"/>
    </source>
</evidence>
<dbReference type="InterPro" id="IPR003856">
    <property type="entry name" value="LPS_length_determ_N"/>
</dbReference>
<feature type="transmembrane region" description="Helical" evidence="7">
    <location>
        <begin position="17"/>
        <end position="36"/>
    </location>
</feature>
<accession>A0A1F4SSC4</accession>
<dbReference type="Pfam" id="PF02706">
    <property type="entry name" value="Wzz"/>
    <property type="match status" value="1"/>
</dbReference>
<protein>
    <recommendedName>
        <fullName evidence="8">Polysaccharide chain length determinant N-terminal domain-containing protein</fullName>
    </recommendedName>
</protein>
<dbReference type="PANTHER" id="PTHR32309">
    <property type="entry name" value="TYROSINE-PROTEIN KINASE"/>
    <property type="match status" value="1"/>
</dbReference>
<keyword evidence="6 7" id="KW-0472">Membrane</keyword>
<keyword evidence="4 7" id="KW-0812">Transmembrane</keyword>
<feature type="domain" description="Polysaccharide chain length determinant N-terminal" evidence="8">
    <location>
        <begin position="3"/>
        <end position="92"/>
    </location>
</feature>
<keyword evidence="5 7" id="KW-1133">Transmembrane helix</keyword>
<reference evidence="9 10" key="1">
    <citation type="journal article" date="2016" name="Nat. Commun.">
        <title>Thousands of microbial genomes shed light on interconnected biogeochemical processes in an aquifer system.</title>
        <authorList>
            <person name="Anantharaman K."/>
            <person name="Brown C.T."/>
            <person name="Hug L.A."/>
            <person name="Sharon I."/>
            <person name="Castelle C.J."/>
            <person name="Probst A.J."/>
            <person name="Thomas B.C."/>
            <person name="Singh A."/>
            <person name="Wilkins M.J."/>
            <person name="Karaoz U."/>
            <person name="Brodie E.L."/>
            <person name="Williams K.H."/>
            <person name="Hubbard S.S."/>
            <person name="Banfield J.F."/>
        </authorList>
    </citation>
    <scope>NUCLEOTIDE SEQUENCE [LARGE SCALE GENOMIC DNA]</scope>
</reference>
<dbReference type="AlphaFoldDB" id="A0A1F4SSC4"/>
<comment type="subcellular location">
    <subcellularLocation>
        <location evidence="1">Cell membrane</location>
        <topology evidence="1">Multi-pass membrane protein</topology>
    </subcellularLocation>
</comment>
<dbReference type="STRING" id="1802579.A2310_07400"/>
<evidence type="ECO:0000313" key="10">
    <source>
        <dbReference type="Proteomes" id="UP000178417"/>
    </source>
</evidence>
<dbReference type="PANTHER" id="PTHR32309:SF13">
    <property type="entry name" value="FERRIC ENTEROBACTIN TRANSPORT PROTEIN FEPE"/>
    <property type="match status" value="1"/>
</dbReference>
<dbReference type="Proteomes" id="UP000178417">
    <property type="component" value="Unassembled WGS sequence"/>
</dbReference>
<dbReference type="GO" id="GO:0004713">
    <property type="term" value="F:protein tyrosine kinase activity"/>
    <property type="evidence" value="ECO:0007669"/>
    <property type="project" value="TreeGrafter"/>
</dbReference>
<evidence type="ECO:0000256" key="1">
    <source>
        <dbReference type="ARBA" id="ARBA00004651"/>
    </source>
</evidence>
<name>A0A1F4SSC4_UNCSA</name>